<evidence type="ECO:0000256" key="5">
    <source>
        <dbReference type="ARBA" id="ARBA00023136"/>
    </source>
</evidence>
<dbReference type="PANTHER" id="PTHR47808">
    <property type="entry name" value="INNER NUCLEAR MEMBRANE PROTEIN HEH2-RELATED"/>
    <property type="match status" value="1"/>
</dbReference>
<keyword evidence="6" id="KW-0539">Nucleus</keyword>
<reference evidence="11 12" key="1">
    <citation type="journal article" date="2016" name="Genome Biol. Evol.">
        <title>Divergent and convergent evolution of fungal pathogenicity.</title>
        <authorList>
            <person name="Shang Y."/>
            <person name="Xiao G."/>
            <person name="Zheng P."/>
            <person name="Cen K."/>
            <person name="Zhan S."/>
            <person name="Wang C."/>
        </authorList>
    </citation>
    <scope>NUCLEOTIDE SEQUENCE [LARGE SCALE GENOMIC DNA]</scope>
    <source>
        <strain evidence="11 12">ARSEF 7405</strain>
    </source>
</reference>
<dbReference type="VEuPathDB" id="FungiDB:AAP_03923"/>
<dbReference type="GO" id="GO:0034399">
    <property type="term" value="C:nuclear periphery"/>
    <property type="evidence" value="ECO:0007669"/>
    <property type="project" value="TreeGrafter"/>
</dbReference>
<feature type="compositionally biased region" description="Low complexity" evidence="7">
    <location>
        <begin position="265"/>
        <end position="285"/>
    </location>
</feature>
<evidence type="ECO:0000256" key="7">
    <source>
        <dbReference type="SAM" id="MobiDB-lite"/>
    </source>
</evidence>
<dbReference type="CDD" id="cd12935">
    <property type="entry name" value="LEM_like"/>
    <property type="match status" value="1"/>
</dbReference>
<dbReference type="GO" id="GO:0005637">
    <property type="term" value="C:nuclear inner membrane"/>
    <property type="evidence" value="ECO:0007669"/>
    <property type="project" value="UniProtKB-SubCell"/>
</dbReference>
<keyword evidence="5 8" id="KW-0472">Membrane</keyword>
<dbReference type="EMBL" id="AZGZ01000017">
    <property type="protein sequence ID" value="KZZ90393.1"/>
    <property type="molecule type" value="Genomic_DNA"/>
</dbReference>
<dbReference type="Pfam" id="PF09402">
    <property type="entry name" value="MSC"/>
    <property type="match status" value="1"/>
</dbReference>
<feature type="compositionally biased region" description="Acidic residues" evidence="7">
    <location>
        <begin position="373"/>
        <end position="384"/>
    </location>
</feature>
<evidence type="ECO:0000256" key="3">
    <source>
        <dbReference type="ARBA" id="ARBA00022692"/>
    </source>
</evidence>
<feature type="compositionally biased region" description="Acidic residues" evidence="7">
    <location>
        <begin position="399"/>
        <end position="411"/>
    </location>
</feature>
<dbReference type="Gene3D" id="1.10.10.1180">
    <property type="entry name" value="MAN1, winged-helix domain"/>
    <property type="match status" value="1"/>
</dbReference>
<accession>A0A162I9H2</accession>
<dbReference type="InterPro" id="IPR044780">
    <property type="entry name" value="Heh2/Src1"/>
</dbReference>
<feature type="compositionally biased region" description="Low complexity" evidence="7">
    <location>
        <begin position="699"/>
        <end position="716"/>
    </location>
</feature>
<name>A0A162I9H2_9EURO</name>
<feature type="transmembrane region" description="Helical" evidence="8">
    <location>
        <begin position="743"/>
        <end position="764"/>
    </location>
</feature>
<comment type="subcellular location">
    <subcellularLocation>
        <location evidence="1">Nucleus inner membrane</location>
    </subcellularLocation>
</comment>
<dbReference type="InterPro" id="IPR041885">
    <property type="entry name" value="MAN1_winged_helix_dom"/>
</dbReference>
<feature type="compositionally biased region" description="Low complexity" evidence="7">
    <location>
        <begin position="435"/>
        <end position="455"/>
    </location>
</feature>
<gene>
    <name evidence="11" type="ORF">AAP_03923</name>
</gene>
<protein>
    <submittedName>
        <fullName evidence="11">Inner nuclear membrane protein MAN1</fullName>
    </submittedName>
</protein>
<dbReference type="Proteomes" id="UP000242877">
    <property type="component" value="Unassembled WGS sequence"/>
</dbReference>
<feature type="region of interest" description="Disordered" evidence="7">
    <location>
        <begin position="692"/>
        <end position="716"/>
    </location>
</feature>
<dbReference type="PANTHER" id="PTHR47808:SF2">
    <property type="entry name" value="LEM DOMAIN-CONTAINING PROTEIN 2"/>
    <property type="match status" value="1"/>
</dbReference>
<organism evidence="11 12">
    <name type="scientific">Ascosphaera apis ARSEF 7405</name>
    <dbReference type="NCBI Taxonomy" id="392613"/>
    <lineage>
        <taxon>Eukaryota</taxon>
        <taxon>Fungi</taxon>
        <taxon>Dikarya</taxon>
        <taxon>Ascomycota</taxon>
        <taxon>Pezizomycotina</taxon>
        <taxon>Eurotiomycetes</taxon>
        <taxon>Eurotiomycetidae</taxon>
        <taxon>Onygenales</taxon>
        <taxon>Ascosphaeraceae</taxon>
        <taxon>Ascosphaera</taxon>
    </lineage>
</organism>
<dbReference type="Pfam" id="PF12949">
    <property type="entry name" value="HeH"/>
    <property type="match status" value="1"/>
</dbReference>
<dbReference type="OrthoDB" id="2503928at2759"/>
<feature type="compositionally biased region" description="Basic and acidic residues" evidence="7">
    <location>
        <begin position="412"/>
        <end position="421"/>
    </location>
</feature>
<evidence type="ECO:0000256" key="8">
    <source>
        <dbReference type="SAM" id="Phobius"/>
    </source>
</evidence>
<feature type="region of interest" description="Disordered" evidence="7">
    <location>
        <begin position="88"/>
        <end position="157"/>
    </location>
</feature>
<feature type="domain" description="HeH/LEM" evidence="10">
    <location>
        <begin position="15"/>
        <end position="48"/>
    </location>
</feature>
<evidence type="ECO:0000259" key="10">
    <source>
        <dbReference type="Pfam" id="PF12949"/>
    </source>
</evidence>
<dbReference type="AlphaFoldDB" id="A0A162I9H2"/>
<proteinExistence type="predicted"/>
<dbReference type="InterPro" id="IPR025856">
    <property type="entry name" value="HeH/LEM_domain"/>
</dbReference>
<feature type="region of interest" description="Disordered" evidence="7">
    <location>
        <begin position="882"/>
        <end position="935"/>
    </location>
</feature>
<feature type="compositionally biased region" description="Polar residues" evidence="7">
    <location>
        <begin position="286"/>
        <end position="297"/>
    </location>
</feature>
<feature type="domain" description="Man1/Src1-like C-terminal" evidence="9">
    <location>
        <begin position="515"/>
        <end position="859"/>
    </location>
</feature>
<feature type="compositionally biased region" description="Low complexity" evidence="7">
    <location>
        <begin position="111"/>
        <end position="125"/>
    </location>
</feature>
<feature type="compositionally biased region" description="Low complexity" evidence="7">
    <location>
        <begin position="302"/>
        <end position="313"/>
    </location>
</feature>
<feature type="compositionally biased region" description="Low complexity" evidence="7">
    <location>
        <begin position="232"/>
        <end position="248"/>
    </location>
</feature>
<evidence type="ECO:0000259" key="9">
    <source>
        <dbReference type="Pfam" id="PF09402"/>
    </source>
</evidence>
<evidence type="ECO:0000256" key="2">
    <source>
        <dbReference type="ARBA" id="ARBA00022553"/>
    </source>
</evidence>
<sequence>MDSDDVSYLSPSFDLNSLTIPRLRSILVSHDVPYPASAKKAQLVEILRSQVLPNAARILRQREQIRRTSMGIMNARSNQELLDEERAGVADDQGDQFPATPATGGRKKRTTATPRARTGTRASTADSSGLGSFEGELDPALSFSTRKRRTTRQSTADLDIGDITASVAAGTPYRPSATPARRGAKATATPSARSTATPTVKSTRRSKSRQSDLPSSSIHGDDDDDTLVAQQTPRAATSRSTRAATGSSFAVPDESNITTPIARQSPAPSRTPTATAAKTPRRSASVFSNDNPFQSGTPRLEPTTYTPGPATAPSKRAPARYTYYTGSATPMRRSFTPQIKEEPLSSSPRPMPESMGESRWALNQHNEPMIPETDQEQDEEDDISEATNSEQEEAQSNSESEEEESDEDVGDDTLRVREMSREISITGDHNDDYNPQTPTRRSLTRSPSQPRTPSPDWGEEFTPEEQLNLEEEEAANGKWDAVNDVYDKDHRRRQQQQATPSATGKLIRFLSWILVLSIVSSIGLWYRQEKIEIGYCGYGKAEWTPRQYPDVPEWVHTYLEPTCEPCPPHAYCYPSYEMRCEPSYIPVRHPLSMFGLLPLPATCEPDSEKARKVNSVVQKALDILREQRAKFECREKGRGGGIVIRPEMTVSELKEVISQLRRKGMTDEEFEDLWRGAIPELRGKDEVVSSVRGAVNNRSTSSKSSTGDESSTISTGELTLSSTSLSRLSLTCSLRRSFRLTLLAYRFPLLLLVATACMAMYIRYRILRARAERAEVPMFVNVTLDRLATQAALHARGTATEPWISITQLRDDVMRDEKRKKRERVWKLVGAVVEQNSNVRAGVREGRAGDVSRCWEWIGGIGAAAGAGDWWVDGGNKVKREEQVGKGKWDGREDSLPLKDATNGRDFEQVKQEIKKEEQEKKPNMKKYENSRPIF</sequence>
<dbReference type="GO" id="GO:0005783">
    <property type="term" value="C:endoplasmic reticulum"/>
    <property type="evidence" value="ECO:0007669"/>
    <property type="project" value="TreeGrafter"/>
</dbReference>
<evidence type="ECO:0000313" key="12">
    <source>
        <dbReference type="Proteomes" id="UP000242877"/>
    </source>
</evidence>
<dbReference type="GO" id="GO:0003682">
    <property type="term" value="F:chromatin binding"/>
    <property type="evidence" value="ECO:0007669"/>
    <property type="project" value="InterPro"/>
</dbReference>
<dbReference type="InterPro" id="IPR018996">
    <property type="entry name" value="Man1/Src1-like_C"/>
</dbReference>
<evidence type="ECO:0000313" key="11">
    <source>
        <dbReference type="EMBL" id="KZZ90393.1"/>
    </source>
</evidence>
<dbReference type="GO" id="GO:0071763">
    <property type="term" value="P:nuclear membrane organization"/>
    <property type="evidence" value="ECO:0007669"/>
    <property type="project" value="TreeGrafter"/>
</dbReference>
<feature type="compositionally biased region" description="Low complexity" evidence="7">
    <location>
        <begin position="185"/>
        <end position="199"/>
    </location>
</feature>
<keyword evidence="3 8" id="KW-0812">Transmembrane</keyword>
<keyword evidence="4 8" id="KW-1133">Transmembrane helix</keyword>
<evidence type="ECO:0000256" key="4">
    <source>
        <dbReference type="ARBA" id="ARBA00022989"/>
    </source>
</evidence>
<comment type="caution">
    <text evidence="11">The sequence shown here is derived from an EMBL/GenBank/DDBJ whole genome shotgun (WGS) entry which is preliminary data.</text>
</comment>
<evidence type="ECO:0000256" key="6">
    <source>
        <dbReference type="ARBA" id="ARBA00023242"/>
    </source>
</evidence>
<feature type="region of interest" description="Disordered" evidence="7">
    <location>
        <begin position="169"/>
        <end position="462"/>
    </location>
</feature>
<keyword evidence="2" id="KW-0597">Phosphoprotein</keyword>
<evidence type="ECO:0000256" key="1">
    <source>
        <dbReference type="ARBA" id="ARBA00004540"/>
    </source>
</evidence>
<keyword evidence="12" id="KW-1185">Reference proteome</keyword>